<comment type="caution">
    <text evidence="1">The sequence shown here is derived from an EMBL/GenBank/DDBJ whole genome shotgun (WGS) entry which is preliminary data.</text>
</comment>
<evidence type="ECO:0000313" key="1">
    <source>
        <dbReference type="EMBL" id="GED72594.1"/>
    </source>
</evidence>
<evidence type="ECO:0000313" key="2">
    <source>
        <dbReference type="Proteomes" id="UP000319578"/>
    </source>
</evidence>
<organism evidence="1 2">
    <name type="scientific">Brevibacillus reuszeri</name>
    <dbReference type="NCBI Taxonomy" id="54915"/>
    <lineage>
        <taxon>Bacteria</taxon>
        <taxon>Bacillati</taxon>
        <taxon>Bacillota</taxon>
        <taxon>Bacilli</taxon>
        <taxon>Bacillales</taxon>
        <taxon>Paenibacillaceae</taxon>
        <taxon>Brevibacillus</taxon>
    </lineage>
</organism>
<reference evidence="1 2" key="1">
    <citation type="submission" date="2019-06" db="EMBL/GenBank/DDBJ databases">
        <title>Whole genome shotgun sequence of Brevibacillus reuszeri NBRC 15719.</title>
        <authorList>
            <person name="Hosoyama A."/>
            <person name="Uohara A."/>
            <person name="Ohji S."/>
            <person name="Ichikawa N."/>
        </authorList>
    </citation>
    <scope>NUCLEOTIDE SEQUENCE [LARGE SCALE GENOMIC DNA]</scope>
    <source>
        <strain evidence="1 2">NBRC 15719</strain>
    </source>
</reference>
<dbReference type="Proteomes" id="UP000319578">
    <property type="component" value="Unassembled WGS sequence"/>
</dbReference>
<dbReference type="RefSeq" id="WP_161807288.1">
    <property type="nucleotide sequence ID" value="NZ_BJON01000031.1"/>
</dbReference>
<evidence type="ECO:0008006" key="3">
    <source>
        <dbReference type="Google" id="ProtNLM"/>
    </source>
</evidence>
<gene>
    <name evidence="1" type="ORF">BRE01_62960</name>
</gene>
<keyword evidence="2" id="KW-1185">Reference proteome</keyword>
<dbReference type="EMBL" id="BJON01000031">
    <property type="protein sequence ID" value="GED72594.1"/>
    <property type="molecule type" value="Genomic_DNA"/>
</dbReference>
<name>A0ABQ0TY50_9BACL</name>
<proteinExistence type="predicted"/>
<accession>A0ABQ0TY50</accession>
<sequence>MRTEEQIFVSGDLETVHICDNCEEKTDDGRGYYYWENKDFSLCHICLTRLSK</sequence>
<protein>
    <recommendedName>
        <fullName evidence="3">LIM zinc-binding domain-containing protein</fullName>
    </recommendedName>
</protein>